<name>A0AAD8PJ40_9PEZI</name>
<gene>
    <name evidence="1" type="ORF">LY79DRAFT_573862</name>
</gene>
<reference evidence="1" key="1">
    <citation type="submission" date="2021-06" db="EMBL/GenBank/DDBJ databases">
        <title>Comparative genomics, transcriptomics and evolutionary studies reveal genomic signatures of adaptation to plant cell wall in hemibiotrophic fungi.</title>
        <authorList>
            <consortium name="DOE Joint Genome Institute"/>
            <person name="Baroncelli R."/>
            <person name="Diaz J.F."/>
            <person name="Benocci T."/>
            <person name="Peng M."/>
            <person name="Battaglia E."/>
            <person name="Haridas S."/>
            <person name="Andreopoulos W."/>
            <person name="Labutti K."/>
            <person name="Pangilinan J."/>
            <person name="Floch G.L."/>
            <person name="Makela M.R."/>
            <person name="Henrissat B."/>
            <person name="Grigoriev I.V."/>
            <person name="Crouch J.A."/>
            <person name="De Vries R.P."/>
            <person name="Sukno S.A."/>
            <person name="Thon M.R."/>
        </authorList>
    </citation>
    <scope>NUCLEOTIDE SEQUENCE</scope>
    <source>
        <strain evidence="1">CBS 125086</strain>
    </source>
</reference>
<dbReference type="AlphaFoldDB" id="A0AAD8PJ40"/>
<protein>
    <submittedName>
        <fullName evidence="1">Uncharacterized protein</fullName>
    </submittedName>
</protein>
<evidence type="ECO:0000313" key="2">
    <source>
        <dbReference type="Proteomes" id="UP001230504"/>
    </source>
</evidence>
<proteinExistence type="predicted"/>
<keyword evidence="2" id="KW-1185">Reference proteome</keyword>
<organism evidence="1 2">
    <name type="scientific">Colletotrichum navitas</name>
    <dbReference type="NCBI Taxonomy" id="681940"/>
    <lineage>
        <taxon>Eukaryota</taxon>
        <taxon>Fungi</taxon>
        <taxon>Dikarya</taxon>
        <taxon>Ascomycota</taxon>
        <taxon>Pezizomycotina</taxon>
        <taxon>Sordariomycetes</taxon>
        <taxon>Hypocreomycetidae</taxon>
        <taxon>Glomerellales</taxon>
        <taxon>Glomerellaceae</taxon>
        <taxon>Colletotrichum</taxon>
        <taxon>Colletotrichum graminicola species complex</taxon>
    </lineage>
</organism>
<dbReference type="EMBL" id="JAHLJV010000230">
    <property type="protein sequence ID" value="KAK1563970.1"/>
    <property type="molecule type" value="Genomic_DNA"/>
</dbReference>
<dbReference type="RefSeq" id="XP_060406857.1">
    <property type="nucleotide sequence ID" value="XM_060559520.1"/>
</dbReference>
<evidence type="ECO:0000313" key="1">
    <source>
        <dbReference type="EMBL" id="KAK1563970.1"/>
    </source>
</evidence>
<comment type="caution">
    <text evidence="1">The sequence shown here is derived from an EMBL/GenBank/DDBJ whole genome shotgun (WGS) entry which is preliminary data.</text>
</comment>
<dbReference type="GeneID" id="85443760"/>
<sequence>MASTTERPRDERSPLYQRAFPNTNWNVSRDELILLPTMAERIAYLTTKFPGIIRIACLSSSDPIQAHVERVRKAFTKIIRHPDHANKTGADLGLTTVPPTLLDGLLTRYAVTSSAIKLGELADIDNSIPKVYAGATIYFMVMMMPSRDGEVSAMHTESVIVPDDDRDETYITCTSISYAGPFFLKERQAIMGELHVSQIDTAASEGTLNSLLVGEDVGIWGTDIMTSFLGKEHTYLTSPELLSQCRTPGLEKLSNDAACLALFQLRLAYSIRLTQEEHSSLRRLQEINRLSTNRGHMLVLGRGTSENSCLANCFYDVACVKDGFFPANQVFTNSPESLFVKLNERADVVYAAKEPGSHLRIHSFLNEQDRGKHYDVVSKSAGEEMIKDVFRSKSIFNIYKGGSTTSWGNKYTTHGDELPEEVERFFALVMDIFASYVENWADSLPSKD</sequence>
<dbReference type="Proteomes" id="UP001230504">
    <property type="component" value="Unassembled WGS sequence"/>
</dbReference>
<accession>A0AAD8PJ40</accession>